<sequence>MDFIFRLLCALTVSVSLQSTVSAASRRTEDSSNVWEKRIRTSLNLLQRRPCWGLSEQAECHDRAIFSNPDTQKMRLYTAAGPKKVRVVLPDRKQRRLAHHSSRNNSYDAVFVIDPFPEASFGHLVFLFLVSYDVNETTCNKTLNGAYIFTDRSECIRRAEKFHCRNRVTTRQVKCEINFIPMVYYKDDSVKARRLRCRQKLINLRFATCPALENFPTRCSDNKPRCDNRGISKPDRYCSHKRCNHAVLVSGGWNSFASRQRYRRRLHNVWALLHSTMRYRKQFIRTFLGQGQKRELAKDQIEKTYVVDRTTKVRQYISNLCRSILCVETLTLYLTGPANSDGALMFWDRDQVGITDESKLYTPKQLLDDIRNCSARRVFLIADYSYSGAMINRLRNRISRHPDQFRNIMAISSTDWGEYAGRNNFTDVFIEKNKEGPVTKSVIQVFKDVKRDLRGSLSTPQIVTAPSSSFINITLDGYESNKSREAAKDFHPCKLIPRTDLPSSLPEK</sequence>
<proteinExistence type="predicted"/>
<name>A0AAD9QIU5_ACRCE</name>
<keyword evidence="1" id="KW-0732">Signal</keyword>
<dbReference type="PANTHER" id="PTHR35842:SF1">
    <property type="entry name" value="SI:CH211-67E16.11"/>
    <property type="match status" value="1"/>
</dbReference>
<dbReference type="PANTHER" id="PTHR35842">
    <property type="entry name" value="SI:CH211-67E16.11"/>
    <property type="match status" value="1"/>
</dbReference>
<dbReference type="AlphaFoldDB" id="A0AAD9QIU5"/>
<evidence type="ECO:0000313" key="2">
    <source>
        <dbReference type="EMBL" id="KAK2562047.1"/>
    </source>
</evidence>
<dbReference type="EMBL" id="JARQWQ010000030">
    <property type="protein sequence ID" value="KAK2562047.1"/>
    <property type="molecule type" value="Genomic_DNA"/>
</dbReference>
<feature type="signal peptide" evidence="1">
    <location>
        <begin position="1"/>
        <end position="23"/>
    </location>
</feature>
<keyword evidence="3" id="KW-1185">Reference proteome</keyword>
<accession>A0AAD9QIU5</accession>
<reference evidence="2" key="1">
    <citation type="journal article" date="2023" name="G3 (Bethesda)">
        <title>Whole genome assembly and annotation of the endangered Caribbean coral Acropora cervicornis.</title>
        <authorList>
            <person name="Selwyn J.D."/>
            <person name="Vollmer S.V."/>
        </authorList>
    </citation>
    <scope>NUCLEOTIDE SEQUENCE</scope>
    <source>
        <strain evidence="2">K2</strain>
    </source>
</reference>
<evidence type="ECO:0000313" key="3">
    <source>
        <dbReference type="Proteomes" id="UP001249851"/>
    </source>
</evidence>
<gene>
    <name evidence="2" type="ORF">P5673_014786</name>
</gene>
<comment type="caution">
    <text evidence="2">The sequence shown here is derived from an EMBL/GenBank/DDBJ whole genome shotgun (WGS) entry which is preliminary data.</text>
</comment>
<dbReference type="Proteomes" id="UP001249851">
    <property type="component" value="Unassembled WGS sequence"/>
</dbReference>
<evidence type="ECO:0000256" key="1">
    <source>
        <dbReference type="SAM" id="SignalP"/>
    </source>
</evidence>
<protein>
    <submittedName>
        <fullName evidence="2">Uncharacterized protein</fullName>
    </submittedName>
</protein>
<feature type="chain" id="PRO_5042219001" evidence="1">
    <location>
        <begin position="24"/>
        <end position="508"/>
    </location>
</feature>
<reference evidence="2" key="2">
    <citation type="journal article" date="2023" name="Science">
        <title>Genomic signatures of disease resistance in endangered staghorn corals.</title>
        <authorList>
            <person name="Vollmer S.V."/>
            <person name="Selwyn J.D."/>
            <person name="Despard B.A."/>
            <person name="Roesel C.L."/>
        </authorList>
    </citation>
    <scope>NUCLEOTIDE SEQUENCE</scope>
    <source>
        <strain evidence="2">K2</strain>
    </source>
</reference>
<organism evidence="2 3">
    <name type="scientific">Acropora cervicornis</name>
    <name type="common">Staghorn coral</name>
    <dbReference type="NCBI Taxonomy" id="6130"/>
    <lineage>
        <taxon>Eukaryota</taxon>
        <taxon>Metazoa</taxon>
        <taxon>Cnidaria</taxon>
        <taxon>Anthozoa</taxon>
        <taxon>Hexacorallia</taxon>
        <taxon>Scleractinia</taxon>
        <taxon>Astrocoeniina</taxon>
        <taxon>Acroporidae</taxon>
        <taxon>Acropora</taxon>
    </lineage>
</organism>